<accession>G2XQ49</accession>
<dbReference type="EMBL" id="FQ790251">
    <property type="protein sequence ID" value="CCD42937.1"/>
    <property type="molecule type" value="Genomic_DNA"/>
</dbReference>
<evidence type="ECO:0000313" key="2">
    <source>
        <dbReference type="Proteomes" id="UP000008177"/>
    </source>
</evidence>
<organism evidence="1 2">
    <name type="scientific">Botryotinia fuckeliana (strain T4)</name>
    <name type="common">Noble rot fungus</name>
    <name type="synonym">Botrytis cinerea</name>
    <dbReference type="NCBI Taxonomy" id="999810"/>
    <lineage>
        <taxon>Eukaryota</taxon>
        <taxon>Fungi</taxon>
        <taxon>Dikarya</taxon>
        <taxon>Ascomycota</taxon>
        <taxon>Pezizomycotina</taxon>
        <taxon>Leotiomycetes</taxon>
        <taxon>Helotiales</taxon>
        <taxon>Sclerotiniaceae</taxon>
        <taxon>Botrytis</taxon>
    </lineage>
</organism>
<dbReference type="AlphaFoldDB" id="G2XQ49"/>
<evidence type="ECO:0000313" key="1">
    <source>
        <dbReference type="EMBL" id="CCD42937.1"/>
    </source>
</evidence>
<proteinExistence type="predicted"/>
<protein>
    <submittedName>
        <fullName evidence="1">Uncharacterized protein</fullName>
    </submittedName>
</protein>
<name>G2XQ49_BOTF4</name>
<reference evidence="2" key="1">
    <citation type="journal article" date="2011" name="PLoS Genet.">
        <title>Genomic analysis of the necrotrophic fungal pathogens Sclerotinia sclerotiorum and Botrytis cinerea.</title>
        <authorList>
            <person name="Amselem J."/>
            <person name="Cuomo C.A."/>
            <person name="van Kan J.A."/>
            <person name="Viaud M."/>
            <person name="Benito E.P."/>
            <person name="Couloux A."/>
            <person name="Coutinho P.M."/>
            <person name="de Vries R.P."/>
            <person name="Dyer P.S."/>
            <person name="Fillinger S."/>
            <person name="Fournier E."/>
            <person name="Gout L."/>
            <person name="Hahn M."/>
            <person name="Kohn L."/>
            <person name="Lapalu N."/>
            <person name="Plummer K.M."/>
            <person name="Pradier J.M."/>
            <person name="Quevillon E."/>
            <person name="Sharon A."/>
            <person name="Simon A."/>
            <person name="ten Have A."/>
            <person name="Tudzynski B."/>
            <person name="Tudzynski P."/>
            <person name="Wincker P."/>
            <person name="Andrew M."/>
            <person name="Anthouard V."/>
            <person name="Beever R.E."/>
            <person name="Beffa R."/>
            <person name="Benoit I."/>
            <person name="Bouzid O."/>
            <person name="Brault B."/>
            <person name="Chen Z."/>
            <person name="Choquer M."/>
            <person name="Collemare J."/>
            <person name="Cotton P."/>
            <person name="Danchin E.G."/>
            <person name="Da Silva C."/>
            <person name="Gautier A."/>
            <person name="Giraud C."/>
            <person name="Giraud T."/>
            <person name="Gonzalez C."/>
            <person name="Grossetete S."/>
            <person name="Guldener U."/>
            <person name="Henrissat B."/>
            <person name="Howlett B.J."/>
            <person name="Kodira C."/>
            <person name="Kretschmer M."/>
            <person name="Lappartient A."/>
            <person name="Leroch M."/>
            <person name="Levis C."/>
            <person name="Mauceli E."/>
            <person name="Neuveglise C."/>
            <person name="Oeser B."/>
            <person name="Pearson M."/>
            <person name="Poulain J."/>
            <person name="Poussereau N."/>
            <person name="Quesneville H."/>
            <person name="Rascle C."/>
            <person name="Schumacher J."/>
            <person name="Segurens B."/>
            <person name="Sexton A."/>
            <person name="Silva E."/>
            <person name="Sirven C."/>
            <person name="Soanes D.M."/>
            <person name="Talbot N.J."/>
            <person name="Templeton M."/>
            <person name="Yandava C."/>
            <person name="Yarden O."/>
            <person name="Zeng Q."/>
            <person name="Rollins J.A."/>
            <person name="Lebrun M.H."/>
            <person name="Dickman M."/>
        </authorList>
    </citation>
    <scope>NUCLEOTIDE SEQUENCE [LARGE SCALE GENOMIC DNA]</scope>
    <source>
        <strain evidence="2">T4</strain>
    </source>
</reference>
<dbReference type="InParanoid" id="G2XQ49"/>
<dbReference type="Proteomes" id="UP000008177">
    <property type="component" value="Unplaced contigs"/>
</dbReference>
<dbReference type="HOGENOM" id="CLU_1120018_0_0_1"/>
<sequence>MDRGYCYEDRFVFISPFSQSPFLPSSSDTYTPDWPGEPYPYPYPYPWNTKSNRLGSELINLAILYDVDRELLDRTKRHHLQIRLNSKASHSIYKKTSHPYPTPSENYYTNTNVAFQVNLHKPDRKCRRNTKKGLHLQHMARMVPVKTPHLSLLKQHICILLPRLNLNINSSHINNHINSHTRKVNTRNKVNNTLNKDTHHKEATMRQVRRWDISNNLRMDTNSNLMDINRDMVNSKEVLLAMAFWGLA</sequence>
<gene>
    <name evidence="1" type="ORF">BofuT4_P070130.1</name>
</gene>